<gene>
    <name evidence="6" type="ORF">BLX24_03120</name>
</gene>
<evidence type="ECO:0000256" key="4">
    <source>
        <dbReference type="RuleBase" id="RU000499"/>
    </source>
</evidence>
<keyword evidence="7" id="KW-1185">Reference proteome</keyword>
<dbReference type="SUPFAM" id="SSF52833">
    <property type="entry name" value="Thioredoxin-like"/>
    <property type="match status" value="1"/>
</dbReference>
<dbReference type="RefSeq" id="WP_071501579.1">
    <property type="nucleotide sequence ID" value="NZ_MORL01000001.1"/>
</dbReference>
<dbReference type="GO" id="GO:0004601">
    <property type="term" value="F:peroxidase activity"/>
    <property type="evidence" value="ECO:0007669"/>
    <property type="project" value="UniProtKB-KW"/>
</dbReference>
<dbReference type="OrthoDB" id="9789406at2"/>
<dbReference type="PROSITE" id="PS51355">
    <property type="entry name" value="GLUTATHIONE_PEROXID_3"/>
    <property type="match status" value="1"/>
</dbReference>
<evidence type="ECO:0000313" key="6">
    <source>
        <dbReference type="EMBL" id="OIN61075.1"/>
    </source>
</evidence>
<dbReference type="PRINTS" id="PR01011">
    <property type="entry name" value="GLUTPROXDASE"/>
</dbReference>
<evidence type="ECO:0000256" key="2">
    <source>
        <dbReference type="ARBA" id="ARBA00022559"/>
    </source>
</evidence>
<name>A0A1S2VRY5_9BACT</name>
<dbReference type="PROSITE" id="PS51352">
    <property type="entry name" value="THIOREDOXIN_2"/>
    <property type="match status" value="1"/>
</dbReference>
<dbReference type="PANTHER" id="PTHR11592:SF134">
    <property type="entry name" value="PHOSPHOLIPID HYDROPEROXIDE GLUTATHIONE PEROXIDASE"/>
    <property type="match status" value="1"/>
</dbReference>
<feature type="domain" description="Thioredoxin" evidence="5">
    <location>
        <begin position="47"/>
        <end position="207"/>
    </location>
</feature>
<evidence type="ECO:0000259" key="5">
    <source>
        <dbReference type="PROSITE" id="PS51352"/>
    </source>
</evidence>
<reference evidence="6 7" key="1">
    <citation type="submission" date="2016-10" db="EMBL/GenBank/DDBJ databases">
        <title>Arsenicibacter rosenii gen. nov., sp. nov., an efficient arsenic-methylating bacterium isolated from an arsenic-contaminated paddy soil.</title>
        <authorList>
            <person name="Huang K."/>
        </authorList>
    </citation>
    <scope>NUCLEOTIDE SEQUENCE [LARGE SCALE GENOMIC DNA]</scope>
    <source>
        <strain evidence="6 7">SM-1</strain>
    </source>
</reference>
<dbReference type="Proteomes" id="UP000181790">
    <property type="component" value="Unassembled WGS sequence"/>
</dbReference>
<dbReference type="Pfam" id="PF00255">
    <property type="entry name" value="GSHPx"/>
    <property type="match status" value="1"/>
</dbReference>
<comment type="similarity">
    <text evidence="1 4">Belongs to the glutathione peroxidase family.</text>
</comment>
<dbReference type="PROSITE" id="PS00460">
    <property type="entry name" value="GLUTATHIONE_PEROXID_1"/>
    <property type="match status" value="1"/>
</dbReference>
<dbReference type="InterPro" id="IPR000889">
    <property type="entry name" value="Glutathione_peroxidase"/>
</dbReference>
<proteinExistence type="inferred from homology"/>
<evidence type="ECO:0000313" key="7">
    <source>
        <dbReference type="Proteomes" id="UP000181790"/>
    </source>
</evidence>
<dbReference type="PANTHER" id="PTHR11592">
    <property type="entry name" value="GLUTATHIONE PEROXIDASE"/>
    <property type="match status" value="1"/>
</dbReference>
<protein>
    <recommendedName>
        <fullName evidence="4">Glutathione peroxidase</fullName>
    </recommendedName>
</protein>
<keyword evidence="2 4" id="KW-0575">Peroxidase</keyword>
<accession>A0A1S2VRY5</accession>
<keyword evidence="3 4" id="KW-0560">Oxidoreductase</keyword>
<dbReference type="InterPro" id="IPR013766">
    <property type="entry name" value="Thioredoxin_domain"/>
</dbReference>
<sequence>MKKPILLTIATLAVIVTLSSFMSVTRIIKHIFSNKSAVYTAPANMDYAGTKSLYDFTMKSLDGKSVNLDKFKGKKVVLLNTASACGYTPQYADWEKFYKEHGDKVVVLGFPANNFGNQESGSNQEIASFCQKNYGVTFPMFEKIDVVGDNQHPLYQWLSKKDLNGWNDQAPKWNFCKYVVDEKGQVTHFFASAVKPTAPEFLKAVGL</sequence>
<dbReference type="InterPro" id="IPR036249">
    <property type="entry name" value="Thioredoxin-like_sf"/>
</dbReference>
<comment type="caution">
    <text evidence="6">The sequence shown here is derived from an EMBL/GenBank/DDBJ whole genome shotgun (WGS) entry which is preliminary data.</text>
</comment>
<dbReference type="GO" id="GO:0006979">
    <property type="term" value="P:response to oxidative stress"/>
    <property type="evidence" value="ECO:0007669"/>
    <property type="project" value="InterPro"/>
</dbReference>
<dbReference type="EMBL" id="MORL01000001">
    <property type="protein sequence ID" value="OIN61075.1"/>
    <property type="molecule type" value="Genomic_DNA"/>
</dbReference>
<dbReference type="CDD" id="cd00340">
    <property type="entry name" value="GSH_Peroxidase"/>
    <property type="match status" value="1"/>
</dbReference>
<evidence type="ECO:0000256" key="3">
    <source>
        <dbReference type="ARBA" id="ARBA00023002"/>
    </source>
</evidence>
<organism evidence="6 7">
    <name type="scientific">Arsenicibacter rosenii</name>
    <dbReference type="NCBI Taxonomy" id="1750698"/>
    <lineage>
        <taxon>Bacteria</taxon>
        <taxon>Pseudomonadati</taxon>
        <taxon>Bacteroidota</taxon>
        <taxon>Cytophagia</taxon>
        <taxon>Cytophagales</taxon>
        <taxon>Spirosomataceae</taxon>
        <taxon>Arsenicibacter</taxon>
    </lineage>
</organism>
<dbReference type="Gene3D" id="3.40.30.10">
    <property type="entry name" value="Glutaredoxin"/>
    <property type="match status" value="1"/>
</dbReference>
<dbReference type="AlphaFoldDB" id="A0A1S2VRY5"/>
<evidence type="ECO:0000256" key="1">
    <source>
        <dbReference type="ARBA" id="ARBA00006926"/>
    </source>
</evidence>
<dbReference type="InterPro" id="IPR029759">
    <property type="entry name" value="GPX_AS"/>
</dbReference>